<dbReference type="SUPFAM" id="SSF54236">
    <property type="entry name" value="Ubiquitin-like"/>
    <property type="match status" value="1"/>
</dbReference>
<dbReference type="GO" id="GO:0005829">
    <property type="term" value="C:cytosol"/>
    <property type="evidence" value="ECO:0007669"/>
    <property type="project" value="TreeGrafter"/>
</dbReference>
<dbReference type="Gene3D" id="3.10.50.40">
    <property type="match status" value="1"/>
</dbReference>
<proteinExistence type="predicted"/>
<gene>
    <name evidence="4" type="ORF">FVE85_3272</name>
</gene>
<evidence type="ECO:0000313" key="5">
    <source>
        <dbReference type="Proteomes" id="UP000324585"/>
    </source>
</evidence>
<dbReference type="PANTHER" id="PTHR10677:SF3">
    <property type="entry name" value="FI07626P-RELATED"/>
    <property type="match status" value="1"/>
</dbReference>
<dbReference type="Gene3D" id="3.10.20.90">
    <property type="entry name" value="Phosphatidylinositol 3-kinase Catalytic Subunit, Chain A, domain 1"/>
    <property type="match status" value="1"/>
</dbReference>
<name>A0A5J4YU46_PORPP</name>
<dbReference type="PROSITE" id="PS50053">
    <property type="entry name" value="UBIQUITIN_2"/>
    <property type="match status" value="1"/>
</dbReference>
<keyword evidence="5" id="KW-1185">Reference proteome</keyword>
<dbReference type="Proteomes" id="UP000324585">
    <property type="component" value="Unassembled WGS sequence"/>
</dbReference>
<comment type="caution">
    <text evidence="4">The sequence shown here is derived from an EMBL/GenBank/DDBJ whole genome shotgun (WGS) entry which is preliminary data.</text>
</comment>
<dbReference type="InterPro" id="IPR019956">
    <property type="entry name" value="Ubiquitin_dom"/>
</dbReference>
<evidence type="ECO:0000256" key="1">
    <source>
        <dbReference type="PROSITE-ProRule" id="PRU00277"/>
    </source>
</evidence>
<evidence type="ECO:0000313" key="4">
    <source>
        <dbReference type="EMBL" id="KAA8495031.1"/>
    </source>
</evidence>
<dbReference type="InterPro" id="IPR046357">
    <property type="entry name" value="PPIase_dom_sf"/>
</dbReference>
<dbReference type="PRINTS" id="PR00348">
    <property type="entry name" value="UBIQUITIN"/>
</dbReference>
<comment type="catalytic activity">
    <reaction evidence="1">
        <text>[protein]-peptidylproline (omega=180) = [protein]-peptidylproline (omega=0)</text>
        <dbReference type="Rhea" id="RHEA:16237"/>
        <dbReference type="Rhea" id="RHEA-COMP:10747"/>
        <dbReference type="Rhea" id="RHEA-COMP:10748"/>
        <dbReference type="ChEBI" id="CHEBI:83833"/>
        <dbReference type="ChEBI" id="CHEBI:83834"/>
        <dbReference type="EC" id="5.2.1.8"/>
    </reaction>
</comment>
<dbReference type="InterPro" id="IPR015496">
    <property type="entry name" value="Ubiquilin"/>
</dbReference>
<dbReference type="EC" id="5.2.1.8" evidence="1"/>
<dbReference type="GO" id="GO:0031593">
    <property type="term" value="F:polyubiquitin modification-dependent protein binding"/>
    <property type="evidence" value="ECO:0007669"/>
    <property type="project" value="TreeGrafter"/>
</dbReference>
<feature type="domain" description="Ubiquitin-like" evidence="2">
    <location>
        <begin position="119"/>
        <end position="194"/>
    </location>
</feature>
<dbReference type="AlphaFoldDB" id="A0A5J4YU46"/>
<dbReference type="PANTHER" id="PTHR10677">
    <property type="entry name" value="UBIQUILIN"/>
    <property type="match status" value="1"/>
</dbReference>
<dbReference type="GO" id="GO:0003755">
    <property type="term" value="F:peptidyl-prolyl cis-trans isomerase activity"/>
    <property type="evidence" value="ECO:0007669"/>
    <property type="project" value="UniProtKB-KW"/>
</dbReference>
<dbReference type="OrthoDB" id="267397at2759"/>
<dbReference type="Pfam" id="PF00254">
    <property type="entry name" value="FKBP_C"/>
    <property type="match status" value="1"/>
</dbReference>
<evidence type="ECO:0000259" key="2">
    <source>
        <dbReference type="PROSITE" id="PS50053"/>
    </source>
</evidence>
<dbReference type="EMBL" id="VRMN01000004">
    <property type="protein sequence ID" value="KAA8495031.1"/>
    <property type="molecule type" value="Genomic_DNA"/>
</dbReference>
<dbReference type="Pfam" id="PF00240">
    <property type="entry name" value="ubiquitin"/>
    <property type="match status" value="1"/>
</dbReference>
<keyword evidence="1" id="KW-0697">Rotamase</keyword>
<organism evidence="4 5">
    <name type="scientific">Porphyridium purpureum</name>
    <name type="common">Red alga</name>
    <name type="synonym">Porphyridium cruentum</name>
    <dbReference type="NCBI Taxonomy" id="35688"/>
    <lineage>
        <taxon>Eukaryota</taxon>
        <taxon>Rhodophyta</taxon>
        <taxon>Bangiophyceae</taxon>
        <taxon>Porphyridiales</taxon>
        <taxon>Porphyridiaceae</taxon>
        <taxon>Porphyridium</taxon>
    </lineage>
</organism>
<evidence type="ECO:0000259" key="3">
    <source>
        <dbReference type="PROSITE" id="PS50059"/>
    </source>
</evidence>
<feature type="domain" description="PPIase FKBP-type" evidence="3">
    <location>
        <begin position="534"/>
        <end position="627"/>
    </location>
</feature>
<dbReference type="PROSITE" id="PS50059">
    <property type="entry name" value="FKBP_PPIASE"/>
    <property type="match status" value="1"/>
</dbReference>
<dbReference type="Pfam" id="PF23195">
    <property type="entry name" value="UBQLN1"/>
    <property type="match status" value="1"/>
</dbReference>
<dbReference type="InterPro" id="IPR029071">
    <property type="entry name" value="Ubiquitin-like_domsf"/>
</dbReference>
<reference evidence="5" key="1">
    <citation type="journal article" date="2019" name="Nat. Commun.">
        <title>Expansion of phycobilisome linker gene families in mesophilic red algae.</title>
        <authorList>
            <person name="Lee J."/>
            <person name="Kim D."/>
            <person name="Bhattacharya D."/>
            <person name="Yoon H.S."/>
        </authorList>
    </citation>
    <scope>NUCLEOTIDE SEQUENCE [LARGE SCALE GENOMIC DNA]</scope>
    <source>
        <strain evidence="5">CCMP 1328</strain>
    </source>
</reference>
<dbReference type="OMA" id="KWHESME"/>
<keyword evidence="1 4" id="KW-0413">Isomerase</keyword>
<dbReference type="InterPro" id="IPR001179">
    <property type="entry name" value="PPIase_FKBP_dom"/>
</dbReference>
<protein>
    <recommendedName>
        <fullName evidence="1">peptidylprolyl isomerase</fullName>
        <ecNumber evidence="1">5.2.1.8</ecNumber>
    </recommendedName>
</protein>
<dbReference type="InterPro" id="IPR000626">
    <property type="entry name" value="Ubiquitin-like_dom"/>
</dbReference>
<dbReference type="SMART" id="SM00213">
    <property type="entry name" value="UBQ"/>
    <property type="match status" value="1"/>
</dbReference>
<accession>A0A5J4YU46</accession>
<dbReference type="GO" id="GO:0006511">
    <property type="term" value="P:ubiquitin-dependent protein catabolic process"/>
    <property type="evidence" value="ECO:0007669"/>
    <property type="project" value="TreeGrafter"/>
</dbReference>
<sequence>MIVTRFELARFPTAAFRWIGTMEREFKIYISISIVNVGERCDDVRGRAQAGCGSESRNGSEFSRTGEIWKDGLRRGRRGQEIDGGRDERARCGGVGWERDEGRGERVRASAGRCRMAPFFVKVKCFNGKSYELRVSGGDTVENFMGQIASLSGIGAERQMLLFKGQKLEPAQTLEKYGVADGSTINVMRRMGANATAAAKDAAPAAATTAAGGAVTATAGATATADSDVADMMAQLNAMGLGGGAEQGAPDLNALMQQMMGGAGAAGAAGANPAAAGGGMDLNAMMQMLGGLGGGNQADGGAGGAGGAADIMAQLPNMMSGLWNSEAMQEYLNDPEKQEASREAIRQNPMLSQWLQSDPEFAKVVNDPSKWHESMEAAKAMFEQSGANVSSAGARRAGGASTRAASGLGTKRKTAADVAPAGTDMGKIAEAYGHALGQSLLSSGLGLDVGLVVKGLKSAAAGEDFPMSYPEYEKQMVGLHQIAAELVAEQDLADADEFFKTKSSSLTVLEPGKVLAESFPSDELDENAPVVLETATVLLILQGRLLDKRVFFTCPAAENDSNMVQVLTLPLDSAPAALKTGIVGMREGEEKILYVHPSACEGMTDMFGEMLPPNALLIFEVEIVSANAPEEPVDA</sequence>
<dbReference type="SUPFAM" id="SSF54534">
    <property type="entry name" value="FKBP-like"/>
    <property type="match status" value="1"/>
</dbReference>